<dbReference type="Proteomes" id="UP001161580">
    <property type="component" value="Unassembled WGS sequence"/>
</dbReference>
<keyword evidence="6 7" id="KW-0472">Membrane</keyword>
<keyword evidence="7" id="KW-0349">Heme</keyword>
<proteinExistence type="inferred from homology"/>
<feature type="transmembrane region" description="Helical" evidence="7">
    <location>
        <begin position="51"/>
        <end position="70"/>
    </location>
</feature>
<dbReference type="NCBIfam" id="NF003833">
    <property type="entry name" value="PRK05419.1-5"/>
    <property type="match status" value="1"/>
</dbReference>
<dbReference type="PANTHER" id="PTHR36964:SF1">
    <property type="entry name" value="PROTEIN-METHIONINE-SULFOXIDE REDUCTASE HEME-BINDING SUBUNIT MSRQ"/>
    <property type="match status" value="1"/>
</dbReference>
<keyword evidence="7" id="KW-1003">Cell membrane</keyword>
<sequence>MSSFTLPRKWQGASVWALYAVGLAPAIWSFYLGATGSLGADPVKTFERSLGLWALRFIIATLAVSPLRELGGPNLIRYRRALGLLAFYYALMHFTAYMVLDQRLDLHAVIADIIKRPYITIGMASLVMLVPLALTSNSYSIRKLGHNWNRLHKLVYLIAAGAALHFAMLVKVITLEPAIYIAIVALLLAYRPLRPYLKRRKKQRSVHQPAQ</sequence>
<keyword evidence="7" id="KW-0288">FMN</keyword>
<evidence type="ECO:0000313" key="10">
    <source>
        <dbReference type="Proteomes" id="UP001161580"/>
    </source>
</evidence>
<feature type="transmembrane region" description="Helical" evidence="7">
    <location>
        <begin position="82"/>
        <end position="100"/>
    </location>
</feature>
<keyword evidence="10" id="KW-1185">Reference proteome</keyword>
<comment type="cofactor">
    <cofactor evidence="7">
        <name>FMN</name>
        <dbReference type="ChEBI" id="CHEBI:58210"/>
    </cofactor>
    <text evidence="7">Binds 1 FMN per subunit.</text>
</comment>
<feature type="domain" description="Ferric oxidoreductase" evidence="8">
    <location>
        <begin position="51"/>
        <end position="161"/>
    </location>
</feature>
<accession>A0AAE3QF99</accession>
<comment type="similarity">
    <text evidence="7">Belongs to the MsrQ family.</text>
</comment>
<dbReference type="GO" id="GO:0009055">
    <property type="term" value="F:electron transfer activity"/>
    <property type="evidence" value="ECO:0007669"/>
    <property type="project" value="UniProtKB-UniRule"/>
</dbReference>
<feature type="transmembrane region" description="Helical" evidence="7">
    <location>
        <begin position="154"/>
        <end position="173"/>
    </location>
</feature>
<gene>
    <name evidence="7 9" type="primary">msrQ</name>
    <name evidence="9" type="ORF">MRS75_12325</name>
</gene>
<keyword evidence="3 7" id="KW-0812">Transmembrane</keyword>
<comment type="cofactor">
    <cofactor evidence="7">
        <name>heme b</name>
        <dbReference type="ChEBI" id="CHEBI:60344"/>
    </cofactor>
    <text evidence="7">Binds 1 heme b (iron(II)-protoporphyrin IX) group per subunit.</text>
</comment>
<feature type="transmembrane region" description="Helical" evidence="7">
    <location>
        <begin position="179"/>
        <end position="197"/>
    </location>
</feature>
<feature type="transmembrane region" description="Helical" evidence="7">
    <location>
        <begin position="12"/>
        <end position="31"/>
    </location>
</feature>
<keyword evidence="5 7" id="KW-0408">Iron</keyword>
<evidence type="ECO:0000256" key="2">
    <source>
        <dbReference type="ARBA" id="ARBA00022448"/>
    </source>
</evidence>
<dbReference type="InterPro" id="IPR022837">
    <property type="entry name" value="MsrQ-like"/>
</dbReference>
<dbReference type="RefSeq" id="WP_311789491.1">
    <property type="nucleotide sequence ID" value="NZ_JALDYY010000031.1"/>
</dbReference>
<dbReference type="Pfam" id="PF01794">
    <property type="entry name" value="Ferric_reduct"/>
    <property type="match status" value="1"/>
</dbReference>
<evidence type="ECO:0000256" key="7">
    <source>
        <dbReference type="HAMAP-Rule" id="MF_01207"/>
    </source>
</evidence>
<comment type="subunit">
    <text evidence="7">Heterodimer of a catalytic subunit (MsrP) and a heme-binding subunit (MsrQ).</text>
</comment>
<comment type="subcellular location">
    <subcellularLocation>
        <location evidence="7">Cell membrane</location>
        <topology evidence="7">Multi-pass membrane protein</topology>
    </subcellularLocation>
    <subcellularLocation>
        <location evidence="1">Membrane</location>
        <topology evidence="1">Multi-pass membrane protein</topology>
    </subcellularLocation>
</comment>
<keyword evidence="2 7" id="KW-0813">Transport</keyword>
<dbReference type="AlphaFoldDB" id="A0AAE3QF99"/>
<evidence type="ECO:0000256" key="4">
    <source>
        <dbReference type="ARBA" id="ARBA00022989"/>
    </source>
</evidence>
<protein>
    <recommendedName>
        <fullName evidence="7">Protein-methionine-sulfoxide reductase heme-binding subunit MsrQ</fullName>
    </recommendedName>
    <alternativeName>
        <fullName evidence="7">Flavocytochrome MsrQ</fullName>
    </alternativeName>
</protein>
<keyword evidence="7" id="KW-0285">Flavoprotein</keyword>
<dbReference type="HAMAP" id="MF_01207">
    <property type="entry name" value="MsrQ"/>
    <property type="match status" value="1"/>
</dbReference>
<name>A0AAE3QF99_9HYPH</name>
<dbReference type="GO" id="GO:0030091">
    <property type="term" value="P:protein repair"/>
    <property type="evidence" value="ECO:0007669"/>
    <property type="project" value="UniProtKB-UniRule"/>
</dbReference>
<evidence type="ECO:0000259" key="8">
    <source>
        <dbReference type="Pfam" id="PF01794"/>
    </source>
</evidence>
<keyword evidence="7" id="KW-0249">Electron transport</keyword>
<evidence type="ECO:0000256" key="3">
    <source>
        <dbReference type="ARBA" id="ARBA00022692"/>
    </source>
</evidence>
<dbReference type="GO" id="GO:0020037">
    <property type="term" value="F:heme binding"/>
    <property type="evidence" value="ECO:0007669"/>
    <property type="project" value="UniProtKB-UniRule"/>
</dbReference>
<dbReference type="GO" id="GO:0010181">
    <property type="term" value="F:FMN binding"/>
    <property type="evidence" value="ECO:0007669"/>
    <property type="project" value="UniProtKB-UniRule"/>
</dbReference>
<dbReference type="InterPro" id="IPR013130">
    <property type="entry name" value="Fe3_Rdtase_TM_dom"/>
</dbReference>
<comment type="function">
    <text evidence="7">Part of the MsrPQ system that repairs oxidized periplasmic proteins containing methionine sulfoxide residues (Met-O), using respiratory chain electrons. Thus protects these proteins from oxidative-stress damage caused by reactive species of oxygen and chlorine generated by the host defense mechanisms. MsrPQ is essential for the maintenance of envelope integrity under bleach stress, rescuing a wide series of structurally unrelated periplasmic proteins from methionine oxidation. MsrQ provides electrons for reduction to the reductase catalytic subunit MsrP, using the quinone pool of the respiratory chain.</text>
</comment>
<dbReference type="GO" id="GO:0016679">
    <property type="term" value="F:oxidoreductase activity, acting on diphenols and related substances as donors"/>
    <property type="evidence" value="ECO:0007669"/>
    <property type="project" value="TreeGrafter"/>
</dbReference>
<feature type="transmembrane region" description="Helical" evidence="7">
    <location>
        <begin position="116"/>
        <end position="134"/>
    </location>
</feature>
<dbReference type="GO" id="GO:0046872">
    <property type="term" value="F:metal ion binding"/>
    <property type="evidence" value="ECO:0007669"/>
    <property type="project" value="UniProtKB-KW"/>
</dbReference>
<organism evidence="9 10">
    <name type="scientific">Ferirhizobium litorale</name>
    <dbReference type="NCBI Taxonomy" id="2927786"/>
    <lineage>
        <taxon>Bacteria</taxon>
        <taxon>Pseudomonadati</taxon>
        <taxon>Pseudomonadota</taxon>
        <taxon>Alphaproteobacteria</taxon>
        <taxon>Hyphomicrobiales</taxon>
        <taxon>Rhizobiaceae</taxon>
        <taxon>Ferirhizobium</taxon>
    </lineage>
</organism>
<dbReference type="PANTHER" id="PTHR36964">
    <property type="entry name" value="PROTEIN-METHIONINE-SULFOXIDE REDUCTASE HEME-BINDING SUBUNIT MSRQ"/>
    <property type="match status" value="1"/>
</dbReference>
<evidence type="ECO:0000256" key="5">
    <source>
        <dbReference type="ARBA" id="ARBA00023004"/>
    </source>
</evidence>
<evidence type="ECO:0000256" key="1">
    <source>
        <dbReference type="ARBA" id="ARBA00004141"/>
    </source>
</evidence>
<dbReference type="EMBL" id="JALDYZ010000006">
    <property type="protein sequence ID" value="MDI7922868.1"/>
    <property type="molecule type" value="Genomic_DNA"/>
</dbReference>
<keyword evidence="7" id="KW-0479">Metal-binding</keyword>
<dbReference type="GO" id="GO:0005886">
    <property type="term" value="C:plasma membrane"/>
    <property type="evidence" value="ECO:0007669"/>
    <property type="project" value="UniProtKB-SubCell"/>
</dbReference>
<comment type="caution">
    <text evidence="9">The sequence shown here is derived from an EMBL/GenBank/DDBJ whole genome shotgun (WGS) entry which is preliminary data.</text>
</comment>
<evidence type="ECO:0000256" key="6">
    <source>
        <dbReference type="ARBA" id="ARBA00023136"/>
    </source>
</evidence>
<evidence type="ECO:0000313" key="9">
    <source>
        <dbReference type="EMBL" id="MDI7922868.1"/>
    </source>
</evidence>
<reference evidence="9" key="1">
    <citation type="submission" date="2022-03" db="EMBL/GenBank/DDBJ databases">
        <title>Fererhizobium litorale gen. nov., sp. nov., isolated from sandy sediments of the Sea of Japan seashore.</title>
        <authorList>
            <person name="Romanenko L."/>
            <person name="Kurilenko V."/>
            <person name="Otstavnykh N."/>
            <person name="Svetashev V."/>
            <person name="Tekutyeva L."/>
            <person name="Isaeva M."/>
            <person name="Mikhailov V."/>
        </authorList>
    </citation>
    <scope>NUCLEOTIDE SEQUENCE</scope>
    <source>
        <strain evidence="9">KMM 9576</strain>
    </source>
</reference>
<keyword evidence="4 7" id="KW-1133">Transmembrane helix</keyword>